<evidence type="ECO:0000256" key="1">
    <source>
        <dbReference type="SAM" id="MobiDB-lite"/>
    </source>
</evidence>
<feature type="region of interest" description="Disordered" evidence="1">
    <location>
        <begin position="21"/>
        <end position="49"/>
    </location>
</feature>
<organism evidence="2 3">
    <name type="scientific">Octopus vulgaris</name>
    <name type="common">Common octopus</name>
    <dbReference type="NCBI Taxonomy" id="6645"/>
    <lineage>
        <taxon>Eukaryota</taxon>
        <taxon>Metazoa</taxon>
        <taxon>Spiralia</taxon>
        <taxon>Lophotrochozoa</taxon>
        <taxon>Mollusca</taxon>
        <taxon>Cephalopoda</taxon>
        <taxon>Coleoidea</taxon>
        <taxon>Octopodiformes</taxon>
        <taxon>Octopoda</taxon>
        <taxon>Incirrata</taxon>
        <taxon>Octopodidae</taxon>
        <taxon>Octopus</taxon>
    </lineage>
</organism>
<dbReference type="EMBL" id="OX597818">
    <property type="protein sequence ID" value="CAI9723469.1"/>
    <property type="molecule type" value="Genomic_DNA"/>
</dbReference>
<gene>
    <name evidence="2" type="ORF">OCTVUL_1B001297</name>
</gene>
<reference evidence="2" key="1">
    <citation type="submission" date="2023-08" db="EMBL/GenBank/DDBJ databases">
        <authorList>
            <person name="Alioto T."/>
            <person name="Alioto T."/>
            <person name="Gomez Garrido J."/>
        </authorList>
    </citation>
    <scope>NUCLEOTIDE SEQUENCE</scope>
</reference>
<sequence>MRLNTASSTALDTDSDFTEKDIKEYHYGEDDSVDQNDSDSDVTYSSTKGHNRSAIGTRLVTGTNVSTHKTAKICEQLSEECTDIPAPCQQGIYKEFFKEAGEMKKHLNDTLRNQKWNLHFDGKHIDGNKYQAIVIKNEINEIKEAETKLCDGKAETVAEVRTLDEFHLWGTILMITADTTSANTG</sequence>
<dbReference type="AlphaFoldDB" id="A0AA36F3W1"/>
<dbReference type="Proteomes" id="UP001162480">
    <property type="component" value="Chromosome 5"/>
</dbReference>
<keyword evidence="3" id="KW-1185">Reference proteome</keyword>
<proteinExistence type="predicted"/>
<evidence type="ECO:0000313" key="3">
    <source>
        <dbReference type="Proteomes" id="UP001162480"/>
    </source>
</evidence>
<evidence type="ECO:0000313" key="2">
    <source>
        <dbReference type="EMBL" id="CAI9723469.1"/>
    </source>
</evidence>
<feature type="compositionally biased region" description="Acidic residues" evidence="1">
    <location>
        <begin position="30"/>
        <end position="40"/>
    </location>
</feature>
<name>A0AA36F3W1_OCTVU</name>
<accession>A0AA36F3W1</accession>
<protein>
    <submittedName>
        <fullName evidence="2">Uncharacterized protein</fullName>
    </submittedName>
</protein>